<gene>
    <name evidence="2" type="ORF">LX77_03800</name>
</gene>
<keyword evidence="1" id="KW-1133">Transmembrane helix</keyword>
<name>A0A1A7R383_9FLAO</name>
<comment type="caution">
    <text evidence="2">The sequence shown here is derived from an EMBL/GenBank/DDBJ whole genome shotgun (WGS) entry which is preliminary data.</text>
</comment>
<accession>A0A1A7R383</accession>
<dbReference type="Proteomes" id="UP000248987">
    <property type="component" value="Unassembled WGS sequence"/>
</dbReference>
<sequence length="71" mass="8112">MHLGETIMNTKHTLLTVQEIKNAFDVSFFDTIRRLLFELICGISGWLLVMLPISVITIFFSNTLNNPEKAN</sequence>
<keyword evidence="3" id="KW-1185">Reference proteome</keyword>
<reference evidence="2 3" key="1">
    <citation type="submission" date="2018-06" db="EMBL/GenBank/DDBJ databases">
        <title>Genomic Encyclopedia of Archaeal and Bacterial Type Strains, Phase II (KMG-II): from individual species to whole genera.</title>
        <authorList>
            <person name="Goeker M."/>
        </authorList>
    </citation>
    <scope>NUCLEOTIDE SEQUENCE [LARGE SCALE GENOMIC DNA]</scope>
    <source>
        <strain evidence="2 3">DSM 12408</strain>
    </source>
</reference>
<keyword evidence="1" id="KW-0472">Membrane</keyword>
<evidence type="ECO:0000313" key="2">
    <source>
        <dbReference type="EMBL" id="RAJ18642.1"/>
    </source>
</evidence>
<organism evidence="2 3">
    <name type="scientific">Gelidibacter algens</name>
    <dbReference type="NCBI Taxonomy" id="49280"/>
    <lineage>
        <taxon>Bacteria</taxon>
        <taxon>Pseudomonadati</taxon>
        <taxon>Bacteroidota</taxon>
        <taxon>Flavobacteriia</taxon>
        <taxon>Flavobacteriales</taxon>
        <taxon>Flavobacteriaceae</taxon>
        <taxon>Gelidibacter</taxon>
    </lineage>
</organism>
<evidence type="ECO:0000313" key="3">
    <source>
        <dbReference type="Proteomes" id="UP000248987"/>
    </source>
</evidence>
<dbReference type="STRING" id="49280.A9996_10890"/>
<feature type="transmembrane region" description="Helical" evidence="1">
    <location>
        <begin position="35"/>
        <end position="60"/>
    </location>
</feature>
<dbReference type="AlphaFoldDB" id="A0A1A7R383"/>
<dbReference type="EMBL" id="QLLQ01000028">
    <property type="protein sequence ID" value="RAJ18642.1"/>
    <property type="molecule type" value="Genomic_DNA"/>
</dbReference>
<proteinExistence type="predicted"/>
<protein>
    <submittedName>
        <fullName evidence="2">Uncharacterized protein</fullName>
    </submittedName>
</protein>
<keyword evidence="1" id="KW-0812">Transmembrane</keyword>
<evidence type="ECO:0000256" key="1">
    <source>
        <dbReference type="SAM" id="Phobius"/>
    </source>
</evidence>